<feature type="domain" description="Carrier" evidence="7">
    <location>
        <begin position="2469"/>
        <end position="2543"/>
    </location>
</feature>
<name>A0ABW1HAX5_9ACTN</name>
<dbReference type="Gene3D" id="3.30.559.10">
    <property type="entry name" value="Chloramphenicol acetyltransferase-like domain"/>
    <property type="match status" value="6"/>
</dbReference>
<sequence>MPESLPTSASELVRTDALETPLATWTELFSVQVRQRPQAVAVVYEDTALTYAELDERANRLAHALIARGAGLERVVGLCLPRSVDLIVAVVAVLKTGGAYLPIDPEYPTERIGYLLADAAPICVLTTVELRAVLESDVVPSPVLLDDPGFADELAARSAAEPTDVERGGALTPLGAAYVIYTSGSTGRPKGVVVSHSGVAKLLATATDRLAVGPHSRVLQFASPSFDVAFFDLCLGLLTGGRLVVVPADRRVPGPPLTEYAHAHGVTFMILPPALLAALPAECDLPAGATLLAGTERVSAELVARWAPGRSMFNAYGPTEVTVNSTLGRCDPQTPPGATVPIGVPDPDTRCHVLDATLRPTPVGVVGELYLGGPGLARGYLGRPALTAERFVADPFGPAGERLYRTGDLVRQREDGQLEFVGRADNQVKVRGYRIEPGEIETVIGQHPAVAQVAVVAREDRPGDVRLAAYVVPRLDGPSLDVTGDAAADQVGQWKQLHELLYTAGRTESFAENFTGWNSSYDGLPIPAEQMREWRSATVDAILALRPRRVLEIGVGSGLLLNRIAPQVEAYWGTDLSEEAIRTLRGQVAGTPELAGTVELSSRPADDVQGLPTGFFDTVVINSVAQYFPGVDYLLDVLAKAVGLLAPGGTVFLGDVRHLRLLPALRAGIETLRHPDDADPATVWPAVRRAVRWEGELLVDPDLFTACRAALPGVADVEVRVKRGRFHNELSRYRYDVVLRTESTSADDEAAPVDELAWHTLPGGLAGLSARLTADASRPVRVTDLPNARLTADVAVLHSLDPGPDTAPHGSAVDPEDLYRLADEHGWQAAVTWTADTRDGRLDVVLTPPGARQPQAYRAGRTEPDPHRYANRPAPFRDVNALMTAVRAHARSWLPDYMVPSALVPLDRLPMTTAGKLDRAALPAPDFAALTTGGAARDAREEVLCALYAEVLGLPEVGVDDDFFALGGDSIVSIQLVIRARQAGLTVTPRQVFQHRTVAALAPFVTTTATDVVDDPNAGVGDLPLLPIMAWLDECGGQFDAFNQWLLLRLPAGATEDGLARTLRAVVDRHDVLRTRLVRATAGTPGRLVVAPPGSVATDGWLHRIDAAGLPEGRVRALADDAARQAGGRLAPEGGVMVQAVWLDTGAGRPGYLVLAVHHLVVDGVSWRILLPDLAEAGAAVAEDRPVALAPIGTPLRRWAEITTADAQRPNRIAELAHWTDQLVGPDPGLGERPLDPVGDLATVRRITLRLPTGPTAKLLSSVPAAFHAGVNDVLLTALALAVTDWRRRRGVDTPPVLLALEGHGREEQIHPEVRLSRTLGWFTSIFPVRLDLGQADVSDALAGGQDAGTALKRIKEQLNAVPDHGLGFGLLRYLNPETAAVLAALPTPQISFNYLGRFAVATHQDAPWTPVPGAGVLAGGYDAEMPVAPYTVEVNAFTEDYPDGPRLGVTWAYPGALLDDASVAELAEGWFAALTALVEHTAAPGAGGHTPSDFPLVPLEQDDVDELTAAVPGLADVLPLTPLQDGFYFHANTGDTDQYEVQQLVTLDGPVDAAALRRAVQAVLDRHAPLRAGFFELADGRVVQVIVDGVEVPWRVVDLPADDASAIEKELAGQRADGFDLEAPPLLRCLLVRHAEDRHTLVLTHHHIVTDGWSVAVFLRDLLAGYAPYGEPPRLAAVTPYRRYLEWLAGRDRGAAGDAWRAALAGLDEPTLLAEPARGSASVRQVAVELPDAVAADLPARIRERGLTLGAALHGVWGLLLGRVTGRRDVVFGSTVSGRQAEVAGIESMIGLFINTVPVRLRWHPAEPLAEVLTRLATEQAELLDHQHLGLAAIQRLAGAGELFDSLVVLENCPDHTGLSAPDGSLSVTDVAFREATHYAVSLLVASGPRLGLTIEYDEARVAPALVEQLRTGLARLLAAFVDAPAAAVGRIALRAATVPALVGPRLDDPRTTLPAAIAAQAVRTPEAIAVLAGERTLTYRELDDRAAELAARLVAQGAGPERIVAVAVPRRAELVVALTGVLRSGAAYLPFDPTHPVERLAAVLADSGARIVVTTAELVARLPRIEGLSYVLVGDRPVGPAPTPAPVGAAPEHAAYLIYTSGSTGRPKGVLVSHRAIVNQLEWSQRQFRLDADDRMLQLAPVGFDTSVWEIFWPLYAGAAVVLPPPDAAQDPADLAALVRRHRVTAITLVPSLVSAFLLSDQVRADQGWAATLRWVSCGGEALPGDLAQRWYAATGTRLDNFYGPTEAAVQVTWWPNDGAHGTAVPIGGPVGNTRLHVLDDCLHPVPVDVPGELYVAGAQLARAYHGLPAQTAQRFVADPFGAPGERMYRTGDLVRRNSDGTLTYVGRADDEIKVRGTRIDPAEIESWLAAQPGIAQAAVAAQSTGAGATRLVGCVVPAPGAPRPDGAALVAAAGAALPAALVPSAVVVLDALPLTPNGKIDRAAVAALPTGTGGRAAAESVPADVPVVDGQEKTLIDVFAAVLGLSEVDPDGDFFALGGDSILSIAVSSRARRLGLPIGPREVLTLRTPRALAAHARTTAPAVPVPDDTTRSDGVGDVPLLPIVHWLRDTGAPIERFTLPVLLTMPASVDLSGLTRVLQAVLDRHDGLRLRLRRIASVLWSLETAPVGVVDAGDLIHRVDVSSVPQQGLAEVIAAEAAAATDRLDPDGGLMLQAVWFDAGDLPGRLLLVAHHLAVDGVSWRTLLEDLASAAAGTPLPAVGTSLRRYAQAVQAQAQAPQRLAELEHWIQVLAPGAELLPGTVPAPATGARRHTSRLSATETRTLLTAVPTALRAEITDVLLAALHRSVTGWRGATGRDAGADLLVEVERHGREEIEPGLDLARTVGWFTAVQPVRLDGDGDNLFALVAQTGARLRAASDGGLGYGMLRHLNAQTAPILARLAAPQVLFNYYGRFPAGTGEPWTPAAEELVTEVNGGLALAHLLQVDVVCAETDRGPELVATWTWADGHLTEDDVTRFADGWAAALRELADVTGSTTSSTLLALSPDEIAHVGDLSPAPVGDIWPLSPLQEGLYFHASYDAGALDVYTGQDAFDLAYRVDVERLRRAGAALLARNDGMRAGFTSDGLSQPVQFVPDGLALRVDEVDLSDLGEAECAAAVAEVLAADRGRQFDLANPPLCRLTLIRLPGGRDRLVVSHHLILWDGWSEELFVEQLFTLYERDGDGTDLPPAGSYRDHLAWLGGQDTGSAIEHWREALAGLTEPTMLGPADRSLAPALPERHVVELPAALGDRLRDVARRHGLTLNTVFSAAWGLVLGGFAGRGDVVFGMTVAGRHGDVPLVDSIIGLFLNTVPIRVTPDPRESVLDLLLRVQEQRITLMEFDHLGLATIQQAAGHTQLFDTLYVMQNFVDETESADLRRRHGIVAVDGVDATHYPLTLVITPGNRFRVALDHRPEVVDGPAARALLERLAGTLDRMATSPDRPVGTLGLLTSHEWDTLHEDWNRTRHPVGTDTVADLLADQAARTPEAVALVAGTQQLTYAQLDERVNRLARLLLARGAGPETVVALALPRTLDMVAALFAVLRTGAAYLPLELDLPAERLALLLADTEPLCVLTVASVTPLLPPSAAPPVVLDAPAVLAELDALTDGPLADSETPTFRRGDRRRLDHPAYIIYTSGSTGRPKGVVTPYRGLTNMQLNHREAIFGPVVAAAGRRLRIAHTVSFAFDMSWEELLWLVEGHEVHVCDEQLRRDASALVAYCDAHRIDVVNVTPTYAHHLIEQGLLAQGPGRHRPPLVLLGGEAVPEQVWSRLRDTDGVTGYNLYGPTEYTINTLGGGTEDSATPTVGTAIWNTRAYILDEFLRPAVPGAPGELYIAGIGLARGYHRQTGLTAERFVADPYGEPGERMYRTGDLVRRRPDGNLDFLGRTDDQVKIRGYRVELGEVETAISGHPLVAHAAVVTDDAAADGVKRLAGFLVRGPQWVEADDDGVLRQVRAYLKERLPDYMVPAALVAVDRLPLTVNGKLDVRALPAVTVQTSAASRPPETPAQAALCEIYAELLGLPGVGVDDSFFDLGGHSLLAIRLVSRARTALGAELSIRDLFEAPTVAELAARIDRTPDGATPRPPLRPAERPARLPLSFAQRRLWVLDQMQGPSAAYNFPLTLRLRGPLDVGVLHDALHAVVGRHEALRTVIDSVDGEPYQRVLPVRRARPPLDVVDGADVPGAVATAAARPFDLTADLPLRATVVRAGPDEHVLVLLLHHIVTDEWSDGPFLADLSAAYAALLAGREPRWTPLPVQYADYALWQRELLGEPDQPTDLAAEQYAFWRTTLDGAPEELSLPLDRPRPAEVGADGDEVTVDLPPAVVRGLRRLAADAGASPFMVVHALTAALLHRVGAGDDIPLGAPIAGRTEEALHDLVGFFVNTLVLRTDLTGEPSFVELLARVRDHDLAAFSHQDVPFEAVVEVVNPARSLSRHPLFQVMVVHRNHVSDAFTLDGLDVEDEPLASGTARFDLVVELAEQGGDAMSCRLTYRTELFDPSTVRLLARRLVALAAAAVADPTAPVGGLDVLVDDERERVLRGFNATSRPVAELTLPAAFAARVAESPDAIAVVDGDRAISYAELADRARRLARRLAAQGVRPEDVVAVATPRSLETIVAVLSVLELGAAFLPLDLEHPSDRLAFMLTDSRTRHVLTTTAVAGKLPEVDGVARVLVDVDDPVPNGWTGPLPEPPDGLDHAAYVIYTSGSTGRPKGVTVTHEGIGSLVATAVDPMGVTARSGILQFASIGFDVFAFELAMALCTGARLVIAPDEARTPGPALTRLLTTYAVSHAILPPSLVAALPPGCELPAGLTVLVGTEQVPPEVISRWAATLRLFVAYGLTEATVNSTLWRAEAGWSGAVPIGRPDPNTVAYVLDRHLRPVPPGAVGELYIAGRGLARGYLGRPALTAQRFVADPYGPAGARMYRTGDRARWRADGLLDFLGRVDDQVKIRGHRIEPAEVEMALTAHPDVAQAVVVVDGSGDATRLVGYVVAATGTVDPTAVRDDLTARLPSYLVPALIVAVDGALPRTPNGKVDRRALPAPDWTALVGDAAPVTDVQARLADLFADILGLPRVGVDDNFFALGGHSMSCMRLVGRVRSAFGAELAVRDVFNTPTVAGLARLVDRRDDNSTAPALVARQPDDDPDGRAAPVQRHLWQAHEAAAPHGGWDLAFAFHGTDLDGDAFAAALDDVVDRHVPLRTGYRWSDGDLSSTEVDRPVLERLDPTAEPLDARLDALGREPVDLTGRAPLRARLLTDGTGTAAVLLTLHHLAVDEWSVVPLIRDLAEAYEARCSGRAPKWTPLPVDYADYARWAYALLGDPADPASRYARQLDQWRSSLAGMPSRLELPGVRPQPAAARTNRSGLVSVVLDVAVHRAVDELARRTGTSMFMVMHAALAALLTGRGAGTDLPIGALVAGRTEPVLADLVGCFLNTVVLRTDTAGDPTFAELLARVRETDLGALDRQDLPFDALLTAVDGLTSPQVMIVHHEEARLAQVGGDGVRIESVNTGAVRADLTLSFYEPLDDRPVHCDLEYAADLFDDATAADLGERFRRLLTTAVADPDRRLSDLHDDDERTI</sequence>
<dbReference type="CDD" id="cd05930">
    <property type="entry name" value="A_NRPS"/>
    <property type="match status" value="1"/>
</dbReference>
<dbReference type="Gene3D" id="3.30.300.30">
    <property type="match status" value="5"/>
</dbReference>
<dbReference type="PANTHER" id="PTHR45527">
    <property type="entry name" value="NONRIBOSOMAL PEPTIDE SYNTHETASE"/>
    <property type="match status" value="1"/>
</dbReference>
<evidence type="ECO:0000313" key="8">
    <source>
        <dbReference type="EMBL" id="MFC5926453.1"/>
    </source>
</evidence>
<dbReference type="InterPro" id="IPR023213">
    <property type="entry name" value="CAT-like_dom_sf"/>
</dbReference>
<keyword evidence="9" id="KW-1185">Reference proteome</keyword>
<comment type="caution">
    <text evidence="8">The sequence shown here is derived from an EMBL/GenBank/DDBJ whole genome shotgun (WGS) entry which is preliminary data.</text>
</comment>
<dbReference type="InterPro" id="IPR010060">
    <property type="entry name" value="NRPS_synth"/>
</dbReference>
<keyword evidence="2" id="KW-0596">Phosphopantetheine</keyword>
<dbReference type="EMBL" id="JBHSQS010000017">
    <property type="protein sequence ID" value="MFC5926453.1"/>
    <property type="molecule type" value="Genomic_DNA"/>
</dbReference>
<dbReference type="NCBIfam" id="NF003417">
    <property type="entry name" value="PRK04813.1"/>
    <property type="match status" value="5"/>
</dbReference>
<dbReference type="InterPro" id="IPR010071">
    <property type="entry name" value="AA_adenyl_dom"/>
</dbReference>
<dbReference type="Gene3D" id="2.30.38.10">
    <property type="entry name" value="Luciferase, Domain 3"/>
    <property type="match status" value="4"/>
</dbReference>
<dbReference type="InterPro" id="IPR029063">
    <property type="entry name" value="SAM-dependent_MTases_sf"/>
</dbReference>
<keyword evidence="3" id="KW-0597">Phosphoprotein</keyword>
<keyword evidence="4" id="KW-0677">Repeat</keyword>
<dbReference type="InterPro" id="IPR036736">
    <property type="entry name" value="ACP-like_sf"/>
</dbReference>
<dbReference type="Gene3D" id="3.40.50.150">
    <property type="entry name" value="Vaccinia Virus protein VP39"/>
    <property type="match status" value="1"/>
</dbReference>
<feature type="domain" description="Carrier" evidence="7">
    <location>
        <begin position="5050"/>
        <end position="5125"/>
    </location>
</feature>
<dbReference type="InterPro" id="IPR006162">
    <property type="entry name" value="Ppantetheine_attach_site"/>
</dbReference>
<dbReference type="CDD" id="cd02440">
    <property type="entry name" value="AdoMet_MTases"/>
    <property type="match status" value="1"/>
</dbReference>
<dbReference type="InterPro" id="IPR000873">
    <property type="entry name" value="AMP-dep_synth/lig_dom"/>
</dbReference>
<dbReference type="InterPro" id="IPR009081">
    <property type="entry name" value="PP-bd_ACP"/>
</dbReference>
<evidence type="ECO:0000256" key="2">
    <source>
        <dbReference type="ARBA" id="ARBA00022450"/>
    </source>
</evidence>
<evidence type="ECO:0000256" key="6">
    <source>
        <dbReference type="SAM" id="MobiDB-lite"/>
    </source>
</evidence>
<feature type="domain" description="Carrier" evidence="7">
    <location>
        <begin position="4001"/>
        <end position="4076"/>
    </location>
</feature>
<dbReference type="SUPFAM" id="SSF56801">
    <property type="entry name" value="Acetyl-CoA synthetase-like"/>
    <property type="match status" value="4"/>
</dbReference>
<dbReference type="InterPro" id="IPR020806">
    <property type="entry name" value="PKS_PP-bd"/>
</dbReference>
<dbReference type="Pfam" id="PF08242">
    <property type="entry name" value="Methyltransf_12"/>
    <property type="match status" value="1"/>
</dbReference>
<evidence type="ECO:0000256" key="5">
    <source>
        <dbReference type="ARBA" id="ARBA00023194"/>
    </source>
</evidence>
<protein>
    <submittedName>
        <fullName evidence="8">Amino acid adenylation domain-containing protein</fullName>
    </submittedName>
</protein>
<evidence type="ECO:0000256" key="3">
    <source>
        <dbReference type="ARBA" id="ARBA00022553"/>
    </source>
</evidence>
<dbReference type="InterPro" id="IPR045851">
    <property type="entry name" value="AMP-bd_C_sf"/>
</dbReference>
<dbReference type="Gene3D" id="1.10.1200.10">
    <property type="entry name" value="ACP-like"/>
    <property type="match status" value="4"/>
</dbReference>
<dbReference type="InterPro" id="IPR013217">
    <property type="entry name" value="Methyltransf_12"/>
</dbReference>
<dbReference type="NCBIfam" id="TIGR01720">
    <property type="entry name" value="NRPS-para261"/>
    <property type="match status" value="1"/>
</dbReference>
<dbReference type="Pfam" id="PF00668">
    <property type="entry name" value="Condensation"/>
    <property type="match status" value="6"/>
</dbReference>
<dbReference type="Pfam" id="PF13193">
    <property type="entry name" value="AMP-binding_C"/>
    <property type="match status" value="4"/>
</dbReference>
<accession>A0ABW1HAX5</accession>
<dbReference type="InterPro" id="IPR020845">
    <property type="entry name" value="AMP-binding_CS"/>
</dbReference>
<evidence type="ECO:0000313" key="9">
    <source>
        <dbReference type="Proteomes" id="UP001596226"/>
    </source>
</evidence>
<feature type="region of interest" description="Disordered" evidence="6">
    <location>
        <begin position="846"/>
        <end position="873"/>
    </location>
</feature>
<feature type="domain" description="Carrier" evidence="7">
    <location>
        <begin position="935"/>
        <end position="1009"/>
    </location>
</feature>
<evidence type="ECO:0000259" key="7">
    <source>
        <dbReference type="PROSITE" id="PS50075"/>
    </source>
</evidence>
<dbReference type="InterPro" id="IPR001242">
    <property type="entry name" value="Condensation_dom"/>
</dbReference>
<comment type="cofactor">
    <cofactor evidence="1">
        <name>pantetheine 4'-phosphate</name>
        <dbReference type="ChEBI" id="CHEBI:47942"/>
    </cofactor>
</comment>
<dbReference type="SMART" id="SM01294">
    <property type="entry name" value="PKS_PP_betabranch"/>
    <property type="match status" value="1"/>
</dbReference>
<dbReference type="Proteomes" id="UP001596226">
    <property type="component" value="Unassembled WGS sequence"/>
</dbReference>
<dbReference type="PANTHER" id="PTHR45527:SF1">
    <property type="entry name" value="FATTY ACID SYNTHASE"/>
    <property type="match status" value="1"/>
</dbReference>
<dbReference type="CDD" id="cd17646">
    <property type="entry name" value="A_NRPS_AB3403-like"/>
    <property type="match status" value="1"/>
</dbReference>
<dbReference type="RefSeq" id="WP_377514693.1">
    <property type="nucleotide sequence ID" value="NZ_JBHSQS010000017.1"/>
</dbReference>
<dbReference type="SMART" id="SM00823">
    <property type="entry name" value="PKS_PP"/>
    <property type="match status" value="4"/>
</dbReference>
<dbReference type="SUPFAM" id="SSF52777">
    <property type="entry name" value="CoA-dependent acyltransferases"/>
    <property type="match status" value="12"/>
</dbReference>
<proteinExistence type="predicted"/>
<dbReference type="PROSITE" id="PS00455">
    <property type="entry name" value="AMP_BINDING"/>
    <property type="match status" value="4"/>
</dbReference>
<dbReference type="PROSITE" id="PS50075">
    <property type="entry name" value="CARRIER"/>
    <property type="match status" value="4"/>
</dbReference>
<dbReference type="NCBIfam" id="TIGR01733">
    <property type="entry name" value="AA-adenyl-dom"/>
    <property type="match status" value="4"/>
</dbReference>
<dbReference type="PROSITE" id="PS00012">
    <property type="entry name" value="PHOSPHOPANTETHEINE"/>
    <property type="match status" value="3"/>
</dbReference>
<evidence type="ECO:0000256" key="4">
    <source>
        <dbReference type="ARBA" id="ARBA00022737"/>
    </source>
</evidence>
<reference evidence="9" key="1">
    <citation type="journal article" date="2019" name="Int. J. Syst. Evol. Microbiol.">
        <title>The Global Catalogue of Microorganisms (GCM) 10K type strain sequencing project: providing services to taxonomists for standard genome sequencing and annotation.</title>
        <authorList>
            <consortium name="The Broad Institute Genomics Platform"/>
            <consortium name="The Broad Institute Genome Sequencing Center for Infectious Disease"/>
            <person name="Wu L."/>
            <person name="Ma J."/>
        </authorList>
    </citation>
    <scope>NUCLEOTIDE SEQUENCE [LARGE SCALE GENOMIC DNA]</scope>
    <source>
        <strain evidence="9">CGMCC 4.7144</strain>
    </source>
</reference>
<organism evidence="8 9">
    <name type="scientific">Micromonospora vulcania</name>
    <dbReference type="NCBI Taxonomy" id="1441873"/>
    <lineage>
        <taxon>Bacteria</taxon>
        <taxon>Bacillati</taxon>
        <taxon>Actinomycetota</taxon>
        <taxon>Actinomycetes</taxon>
        <taxon>Micromonosporales</taxon>
        <taxon>Micromonosporaceae</taxon>
        <taxon>Micromonospora</taxon>
    </lineage>
</organism>
<dbReference type="Gene3D" id="3.30.559.30">
    <property type="entry name" value="Nonribosomal peptide synthetase, condensation domain"/>
    <property type="match status" value="6"/>
</dbReference>
<dbReference type="SUPFAM" id="SSF53335">
    <property type="entry name" value="S-adenosyl-L-methionine-dependent methyltransferases"/>
    <property type="match status" value="1"/>
</dbReference>
<keyword evidence="5" id="KW-0045">Antibiotic biosynthesis</keyword>
<dbReference type="CDD" id="cd19540">
    <property type="entry name" value="LCL_NRPS-like"/>
    <property type="match status" value="1"/>
</dbReference>
<dbReference type="Gene3D" id="3.40.50.980">
    <property type="match status" value="8"/>
</dbReference>
<dbReference type="SUPFAM" id="SSF47336">
    <property type="entry name" value="ACP-like"/>
    <property type="match status" value="4"/>
</dbReference>
<dbReference type="Pfam" id="PF00550">
    <property type="entry name" value="PP-binding"/>
    <property type="match status" value="4"/>
</dbReference>
<dbReference type="CDD" id="cd19543">
    <property type="entry name" value="DCL_NRPS"/>
    <property type="match status" value="1"/>
</dbReference>
<gene>
    <name evidence="8" type="ORF">ACFQGL_24255</name>
</gene>
<dbReference type="Pfam" id="PF00501">
    <property type="entry name" value="AMP-binding"/>
    <property type="match status" value="4"/>
</dbReference>
<evidence type="ECO:0000256" key="1">
    <source>
        <dbReference type="ARBA" id="ARBA00001957"/>
    </source>
</evidence>
<dbReference type="InterPro" id="IPR025110">
    <property type="entry name" value="AMP-bd_C"/>
</dbReference>